<dbReference type="InterPro" id="IPR017850">
    <property type="entry name" value="Alkaline_phosphatase_core_sf"/>
</dbReference>
<reference evidence="5" key="1">
    <citation type="journal article" date="2019" name="Int. J. Syst. Evol. Microbiol.">
        <title>The Global Catalogue of Microorganisms (GCM) 10K type strain sequencing project: providing services to taxonomists for standard genome sequencing and annotation.</title>
        <authorList>
            <consortium name="The Broad Institute Genomics Platform"/>
            <consortium name="The Broad Institute Genome Sequencing Center for Infectious Disease"/>
            <person name="Wu L."/>
            <person name="Ma J."/>
        </authorList>
    </citation>
    <scope>NUCLEOTIDE SEQUENCE [LARGE SCALE GENOMIC DNA]</scope>
    <source>
        <strain evidence="5">CGMCC 1.15180</strain>
    </source>
</reference>
<dbReference type="PROSITE" id="PS00149">
    <property type="entry name" value="SULFATASE_2"/>
    <property type="match status" value="1"/>
</dbReference>
<dbReference type="PROSITE" id="PS00523">
    <property type="entry name" value="SULFATASE_1"/>
    <property type="match status" value="1"/>
</dbReference>
<comment type="similarity">
    <text evidence="1">Belongs to the sulfatase family.</text>
</comment>
<sequence>MMKPKLHHIYFFAICILLISCEKPKKKEVERPNILYIMADDHAVQAISAYGHPISKLAPTPNIDRIAKAGVLFTANYCANSICGPSRASILTGKHSHANGFMQNNNEGFDGSQATLAKIFRENGYQTSLIGKWHLVSEPTGFDHWQILNDQGEYNNPDFVTSKDTVKISGYVTDIITELTVDWLDQRDPEKPFFLMMQHKAPHRSWIPAERHYNLYDDVEFPVPNNYFDDYEGRFAAANQEMNVYRDMFEGHDLKLSIERGVDSLRFDPWSHVFFGRMTPEEIEKFWDAYREKNDAYFEIDPSDSVSIAEWKLQRYLQDYLAVIKAVDESVGKILDYLEENDLVDNTLVVYTTDQGFYLGEHGWFDKRFMYEESFIMPTLMQYPGKIEAGISIPHLTQNIDFAPSFLDICGIAIPGDMHGASFKPLLFGGLAADWRSSIYYHYYEFPGIHNVRAHYGVKEERYKLIYFYKEDIWELYDLQNDPTEMKNIYGNEGTEAISERLKTELRKLQDQYAVPDEHR</sequence>
<dbReference type="EMBL" id="JBHUHR010000039">
    <property type="protein sequence ID" value="MFD2035946.1"/>
    <property type="molecule type" value="Genomic_DNA"/>
</dbReference>
<gene>
    <name evidence="4" type="ORF">ACFSKL_14170</name>
</gene>
<keyword evidence="2" id="KW-0378">Hydrolase</keyword>
<comment type="caution">
    <text evidence="4">The sequence shown here is derived from an EMBL/GenBank/DDBJ whole genome shotgun (WGS) entry which is preliminary data.</text>
</comment>
<dbReference type="SUPFAM" id="SSF53649">
    <property type="entry name" value="Alkaline phosphatase-like"/>
    <property type="match status" value="1"/>
</dbReference>
<dbReference type="CDD" id="cd16031">
    <property type="entry name" value="G6S_like"/>
    <property type="match status" value="1"/>
</dbReference>
<dbReference type="PANTHER" id="PTHR43108">
    <property type="entry name" value="N-ACETYLGLUCOSAMINE-6-SULFATASE FAMILY MEMBER"/>
    <property type="match status" value="1"/>
</dbReference>
<dbReference type="Pfam" id="PF16347">
    <property type="entry name" value="SGSH_C"/>
    <property type="match status" value="1"/>
</dbReference>
<dbReference type="RefSeq" id="WP_376886972.1">
    <property type="nucleotide sequence ID" value="NZ_JBHUHR010000039.1"/>
</dbReference>
<evidence type="ECO:0000256" key="1">
    <source>
        <dbReference type="ARBA" id="ARBA00008779"/>
    </source>
</evidence>
<feature type="domain" description="N-sulphoglucosamine sulphohydrolase C-terminal" evidence="3">
    <location>
        <begin position="360"/>
        <end position="512"/>
    </location>
</feature>
<proteinExistence type="inferred from homology"/>
<organism evidence="4 5">
    <name type="scientific">Belliella marina</name>
    <dbReference type="NCBI Taxonomy" id="1644146"/>
    <lineage>
        <taxon>Bacteria</taxon>
        <taxon>Pseudomonadati</taxon>
        <taxon>Bacteroidota</taxon>
        <taxon>Cytophagia</taxon>
        <taxon>Cytophagales</taxon>
        <taxon>Cyclobacteriaceae</taxon>
        <taxon>Belliella</taxon>
    </lineage>
</organism>
<dbReference type="PROSITE" id="PS51257">
    <property type="entry name" value="PROKAR_LIPOPROTEIN"/>
    <property type="match status" value="1"/>
</dbReference>
<dbReference type="InterPro" id="IPR024607">
    <property type="entry name" value="Sulfatase_CS"/>
</dbReference>
<dbReference type="InterPro" id="IPR032506">
    <property type="entry name" value="SGSH_C"/>
</dbReference>
<protein>
    <submittedName>
        <fullName evidence="4">Sulfatase</fullName>
    </submittedName>
</protein>
<dbReference type="PANTHER" id="PTHR43108:SF6">
    <property type="entry name" value="N-SULPHOGLUCOSAMINE SULPHOHYDROLASE"/>
    <property type="match status" value="1"/>
</dbReference>
<evidence type="ECO:0000259" key="3">
    <source>
        <dbReference type="Pfam" id="PF16347"/>
    </source>
</evidence>
<evidence type="ECO:0000256" key="2">
    <source>
        <dbReference type="ARBA" id="ARBA00022801"/>
    </source>
</evidence>
<dbReference type="Proteomes" id="UP001597361">
    <property type="component" value="Unassembled WGS sequence"/>
</dbReference>
<keyword evidence="5" id="KW-1185">Reference proteome</keyword>
<evidence type="ECO:0000313" key="4">
    <source>
        <dbReference type="EMBL" id="MFD2035946.1"/>
    </source>
</evidence>
<evidence type="ECO:0000313" key="5">
    <source>
        <dbReference type="Proteomes" id="UP001597361"/>
    </source>
</evidence>
<name>A0ABW4VP92_9BACT</name>
<accession>A0ABW4VP92</accession>
<dbReference type="Gene3D" id="3.40.720.10">
    <property type="entry name" value="Alkaline Phosphatase, subunit A"/>
    <property type="match status" value="2"/>
</dbReference>